<reference evidence="1 2" key="1">
    <citation type="journal article" date="2014" name="Agronomy (Basel)">
        <title>A Draft Genome Sequence for Ensete ventricosum, the Drought-Tolerant Tree Against Hunger.</title>
        <authorList>
            <person name="Harrison J."/>
            <person name="Moore K.A."/>
            <person name="Paszkiewicz K."/>
            <person name="Jones T."/>
            <person name="Grant M."/>
            <person name="Ambacheew D."/>
            <person name="Muzemil S."/>
            <person name="Studholme D.J."/>
        </authorList>
    </citation>
    <scope>NUCLEOTIDE SEQUENCE [LARGE SCALE GENOMIC DNA]</scope>
</reference>
<dbReference type="AlphaFoldDB" id="A0A426YK92"/>
<evidence type="ECO:0000313" key="1">
    <source>
        <dbReference type="EMBL" id="RRT52162.1"/>
    </source>
</evidence>
<proteinExistence type="predicted"/>
<sequence>MGKASMMRMMTMGILIQNSQLALVNKDVLHGLLILRRDFILRILLMDLSGEIIHSRLKLGRDCGAKVILKRKMNQVI</sequence>
<dbReference type="Proteomes" id="UP000287651">
    <property type="component" value="Unassembled WGS sequence"/>
</dbReference>
<name>A0A426YK92_ENSVE</name>
<protein>
    <submittedName>
        <fullName evidence="1">Uncharacterized protein</fullName>
    </submittedName>
</protein>
<organism evidence="1 2">
    <name type="scientific">Ensete ventricosum</name>
    <name type="common">Abyssinian banana</name>
    <name type="synonym">Musa ensete</name>
    <dbReference type="NCBI Taxonomy" id="4639"/>
    <lineage>
        <taxon>Eukaryota</taxon>
        <taxon>Viridiplantae</taxon>
        <taxon>Streptophyta</taxon>
        <taxon>Embryophyta</taxon>
        <taxon>Tracheophyta</taxon>
        <taxon>Spermatophyta</taxon>
        <taxon>Magnoliopsida</taxon>
        <taxon>Liliopsida</taxon>
        <taxon>Zingiberales</taxon>
        <taxon>Musaceae</taxon>
        <taxon>Ensete</taxon>
    </lineage>
</organism>
<comment type="caution">
    <text evidence="1">The sequence shown here is derived from an EMBL/GenBank/DDBJ whole genome shotgun (WGS) entry which is preliminary data.</text>
</comment>
<accession>A0A426YK92</accession>
<dbReference type="EMBL" id="AMZH03011821">
    <property type="protein sequence ID" value="RRT52162.1"/>
    <property type="molecule type" value="Genomic_DNA"/>
</dbReference>
<gene>
    <name evidence="1" type="ORF">B296_00015969</name>
</gene>
<evidence type="ECO:0000313" key="2">
    <source>
        <dbReference type="Proteomes" id="UP000287651"/>
    </source>
</evidence>